<gene>
    <name evidence="1" type="ORF">SUNI508_06662</name>
</gene>
<dbReference type="EMBL" id="JARVKF010000257">
    <property type="protein sequence ID" value="KAK9420134.1"/>
    <property type="molecule type" value="Genomic_DNA"/>
</dbReference>
<keyword evidence="2" id="KW-1185">Reference proteome</keyword>
<dbReference type="Proteomes" id="UP001408356">
    <property type="component" value="Unassembled WGS sequence"/>
</dbReference>
<organism evidence="1 2">
    <name type="scientific">Seiridium unicorne</name>
    <dbReference type="NCBI Taxonomy" id="138068"/>
    <lineage>
        <taxon>Eukaryota</taxon>
        <taxon>Fungi</taxon>
        <taxon>Dikarya</taxon>
        <taxon>Ascomycota</taxon>
        <taxon>Pezizomycotina</taxon>
        <taxon>Sordariomycetes</taxon>
        <taxon>Xylariomycetidae</taxon>
        <taxon>Amphisphaeriales</taxon>
        <taxon>Sporocadaceae</taxon>
        <taxon>Seiridium</taxon>
    </lineage>
</organism>
<name>A0ABR2V0M1_9PEZI</name>
<evidence type="ECO:0000313" key="2">
    <source>
        <dbReference type="Proteomes" id="UP001408356"/>
    </source>
</evidence>
<comment type="caution">
    <text evidence="1">The sequence shown here is derived from an EMBL/GenBank/DDBJ whole genome shotgun (WGS) entry which is preliminary data.</text>
</comment>
<accession>A0ABR2V0M1</accession>
<protein>
    <submittedName>
        <fullName evidence="1">Uncharacterized protein</fullName>
    </submittedName>
</protein>
<sequence>MGGFLKRLRALFRKFRRREREREPEPEPQLEEFDIMGLPLQLRLEIWRWYAAMVDGRIQNVYDCSVAIRNEVFSANTRDIPGSPSSYKWASILARQQMNKGSDTLHEPLVKFLVNANNPRRRVLCLEFDVGALSDVRLGNALAMIKKRVLMIAPYIYGHRSPVPNEFCLAFAKLLRSVTPIPILLRYGETGTCLVESWDCKRLTFFCDKRHFDGDDIHISQIDYKDQRLVDRMEIDQRWDQIHWKNKERTVVE</sequence>
<evidence type="ECO:0000313" key="1">
    <source>
        <dbReference type="EMBL" id="KAK9420134.1"/>
    </source>
</evidence>
<reference evidence="1 2" key="1">
    <citation type="journal article" date="2024" name="J. Plant Pathol.">
        <title>Sequence and assembly of the genome of Seiridium unicorne, isolate CBS 538.82, causal agent of cypress canker disease.</title>
        <authorList>
            <person name="Scali E."/>
            <person name="Rocca G.D."/>
            <person name="Danti R."/>
            <person name="Garbelotto M."/>
            <person name="Barberini S."/>
            <person name="Baroncelli R."/>
            <person name="Emiliani G."/>
        </authorList>
    </citation>
    <scope>NUCLEOTIDE SEQUENCE [LARGE SCALE GENOMIC DNA]</scope>
    <source>
        <strain evidence="1 2">BM-138-508</strain>
    </source>
</reference>
<proteinExistence type="predicted"/>